<keyword evidence="1" id="KW-0732">Signal</keyword>
<name>A0A5E4FTF7_PRUDU</name>
<dbReference type="Gramene" id="VVA30768">
    <property type="protein sequence ID" value="VVA30768"/>
    <property type="gene ID" value="Prudul26B035420"/>
</dbReference>
<evidence type="ECO:0000313" key="5">
    <source>
        <dbReference type="Proteomes" id="UP000327085"/>
    </source>
</evidence>
<sequence>MSFVQPSLCNPLLVSREQVIDFWSSLWNRDNPVNDTSGAVLTINSHRVEALSSIGRTKWSGSNMFLTSWKAQVDWKSDILIELTQVTNGIDPGSLPQLILYKDQALEWWVGSWTSQKWSGITEITSFRGMFNFSFKNNQDETSFMYEITNDPISQWEWYENQNDQEHQRLVIWSASPMERCENYGNCDPNGNCDQYYFEFECGCLPEFELKSDSEWMYSNRSGGCMKKEKKKGNIHVSKRGRVREVGMREDNKLVHCARANMSLSLKVCKKECMRNCSCIVYTSMNENAMTWRFDGHKDIFGYRSGFICVIIS</sequence>
<accession>A0A5E4FTF7</accession>
<feature type="domain" description="S-locus glycoprotein" evidence="3">
    <location>
        <begin position="108"/>
        <end position="211"/>
    </location>
</feature>
<dbReference type="AlphaFoldDB" id="A0A5E4FTF7"/>
<dbReference type="Proteomes" id="UP000327085">
    <property type="component" value="Chromosome 4"/>
</dbReference>
<evidence type="ECO:0000313" key="4">
    <source>
        <dbReference type="EMBL" id="VVA30768.1"/>
    </source>
</evidence>
<evidence type="ECO:0000256" key="2">
    <source>
        <dbReference type="ARBA" id="ARBA00023157"/>
    </source>
</evidence>
<dbReference type="PANTHER" id="PTHR32444">
    <property type="entry name" value="BULB-TYPE LECTIN DOMAIN-CONTAINING PROTEIN"/>
    <property type="match status" value="1"/>
</dbReference>
<organism evidence="4 5">
    <name type="scientific">Prunus dulcis</name>
    <name type="common">Almond</name>
    <name type="synonym">Amygdalus dulcis</name>
    <dbReference type="NCBI Taxonomy" id="3755"/>
    <lineage>
        <taxon>Eukaryota</taxon>
        <taxon>Viridiplantae</taxon>
        <taxon>Streptophyta</taxon>
        <taxon>Embryophyta</taxon>
        <taxon>Tracheophyta</taxon>
        <taxon>Spermatophyta</taxon>
        <taxon>Magnoliopsida</taxon>
        <taxon>eudicotyledons</taxon>
        <taxon>Gunneridae</taxon>
        <taxon>Pentapetalae</taxon>
        <taxon>rosids</taxon>
        <taxon>fabids</taxon>
        <taxon>Rosales</taxon>
        <taxon>Rosaceae</taxon>
        <taxon>Amygdaloideae</taxon>
        <taxon>Amygdaleae</taxon>
        <taxon>Prunus</taxon>
    </lineage>
</organism>
<reference evidence="5" key="1">
    <citation type="journal article" date="2020" name="Plant J.">
        <title>Transposons played a major role in the diversification between the closely related almond and peach genomes: results from the almond genome sequence.</title>
        <authorList>
            <person name="Alioto T."/>
            <person name="Alexiou K.G."/>
            <person name="Bardil A."/>
            <person name="Barteri F."/>
            <person name="Castanera R."/>
            <person name="Cruz F."/>
            <person name="Dhingra A."/>
            <person name="Duval H."/>
            <person name="Fernandez I Marti A."/>
            <person name="Frias L."/>
            <person name="Galan B."/>
            <person name="Garcia J.L."/>
            <person name="Howad W."/>
            <person name="Gomez-Garrido J."/>
            <person name="Gut M."/>
            <person name="Julca I."/>
            <person name="Morata J."/>
            <person name="Puigdomenech P."/>
            <person name="Ribeca P."/>
            <person name="Rubio Cabetas M.J."/>
            <person name="Vlasova A."/>
            <person name="Wirthensohn M."/>
            <person name="Garcia-Mas J."/>
            <person name="Gabaldon T."/>
            <person name="Casacuberta J.M."/>
            <person name="Arus P."/>
        </authorList>
    </citation>
    <scope>NUCLEOTIDE SEQUENCE [LARGE SCALE GENOMIC DNA]</scope>
    <source>
        <strain evidence="5">cv. Texas</strain>
    </source>
</reference>
<keyword evidence="2" id="KW-1015">Disulfide bond</keyword>
<dbReference type="PANTHER" id="PTHR32444:SF63">
    <property type="entry name" value="G-TYPE LECTIN S-RECEPTOR-LIKE SERINE_THREONINE-PROTEIN KINASE RKS1"/>
    <property type="match status" value="1"/>
</dbReference>
<evidence type="ECO:0000259" key="3">
    <source>
        <dbReference type="Pfam" id="PF00954"/>
    </source>
</evidence>
<protein>
    <recommendedName>
        <fullName evidence="3">S-locus glycoprotein domain-containing protein</fullName>
    </recommendedName>
</protein>
<proteinExistence type="predicted"/>
<dbReference type="EMBL" id="CABIKO010000196">
    <property type="protein sequence ID" value="VVA30768.1"/>
    <property type="molecule type" value="Genomic_DNA"/>
</dbReference>
<dbReference type="Pfam" id="PF00954">
    <property type="entry name" value="S_locus_glycop"/>
    <property type="match status" value="1"/>
</dbReference>
<evidence type="ECO:0000256" key="1">
    <source>
        <dbReference type="ARBA" id="ARBA00022729"/>
    </source>
</evidence>
<gene>
    <name evidence="4" type="ORF">ALMOND_2B035420</name>
</gene>
<dbReference type="GO" id="GO:0048544">
    <property type="term" value="P:recognition of pollen"/>
    <property type="evidence" value="ECO:0007669"/>
    <property type="project" value="InterPro"/>
</dbReference>
<dbReference type="InterPro" id="IPR000858">
    <property type="entry name" value="S_locus_glycoprot_dom"/>
</dbReference>
<dbReference type="InParanoid" id="A0A5E4FTF7"/>